<dbReference type="EMBL" id="BAAADE010000028">
    <property type="protein sequence ID" value="GAA0616546.1"/>
    <property type="molecule type" value="Genomic_DNA"/>
</dbReference>
<reference evidence="2 3" key="1">
    <citation type="journal article" date="2019" name="Int. J. Syst. Evol. Microbiol.">
        <title>The Global Catalogue of Microorganisms (GCM) 10K type strain sequencing project: providing services to taxonomists for standard genome sequencing and annotation.</title>
        <authorList>
            <consortium name="The Broad Institute Genomics Platform"/>
            <consortium name="The Broad Institute Genome Sequencing Center for Infectious Disease"/>
            <person name="Wu L."/>
            <person name="Ma J."/>
        </authorList>
    </citation>
    <scope>NUCLEOTIDE SEQUENCE [LARGE SCALE GENOMIC DNA]</scope>
    <source>
        <strain evidence="2 3">JCM 15115</strain>
    </source>
</reference>
<protein>
    <recommendedName>
        <fullName evidence="4">Mobilization protein</fullName>
    </recommendedName>
</protein>
<dbReference type="RefSeq" id="WP_343808563.1">
    <property type="nucleotide sequence ID" value="NZ_BAAADE010000028.1"/>
</dbReference>
<accession>A0ABN1GQJ5</accession>
<evidence type="ECO:0000256" key="1">
    <source>
        <dbReference type="SAM" id="Coils"/>
    </source>
</evidence>
<evidence type="ECO:0000313" key="2">
    <source>
        <dbReference type="EMBL" id="GAA0616546.1"/>
    </source>
</evidence>
<comment type="caution">
    <text evidence="2">The sequence shown here is derived from an EMBL/GenBank/DDBJ whole genome shotgun (WGS) entry which is preliminary data.</text>
</comment>
<sequence length="85" mass="9541">MSQTIEQKIKEAEAKLQRLKAKAKATETRRKIIVGSILINDALKDGRRAKYLAERIRAGLTREIDQKAVADLLVLLDEKAGEPNE</sequence>
<proteinExistence type="predicted"/>
<evidence type="ECO:0008006" key="4">
    <source>
        <dbReference type="Google" id="ProtNLM"/>
    </source>
</evidence>
<dbReference type="Proteomes" id="UP001424441">
    <property type="component" value="Unassembled WGS sequence"/>
</dbReference>
<name>A0ABN1GQJ5_9HYPH</name>
<evidence type="ECO:0000313" key="3">
    <source>
        <dbReference type="Proteomes" id="UP001424441"/>
    </source>
</evidence>
<gene>
    <name evidence="2" type="ORF">GCM10008943_34010</name>
</gene>
<keyword evidence="1" id="KW-0175">Coiled coil</keyword>
<feature type="coiled-coil region" evidence="1">
    <location>
        <begin position="2"/>
        <end position="29"/>
    </location>
</feature>
<keyword evidence="3" id="KW-1185">Reference proteome</keyword>
<organism evidence="2 3">
    <name type="scientific">Paenochrobactrum glaciei</name>
    <dbReference type="NCBI Taxonomy" id="486407"/>
    <lineage>
        <taxon>Bacteria</taxon>
        <taxon>Pseudomonadati</taxon>
        <taxon>Pseudomonadota</taxon>
        <taxon>Alphaproteobacteria</taxon>
        <taxon>Hyphomicrobiales</taxon>
        <taxon>Brucellaceae</taxon>
        <taxon>Paenochrobactrum</taxon>
    </lineage>
</organism>